<dbReference type="SUPFAM" id="SSF46785">
    <property type="entry name" value="Winged helix' DNA-binding domain"/>
    <property type="match status" value="1"/>
</dbReference>
<dbReference type="SMART" id="SM01134">
    <property type="entry name" value="DeoRC"/>
    <property type="match status" value="1"/>
</dbReference>
<dbReference type="Gene3D" id="3.40.50.1360">
    <property type="match status" value="1"/>
</dbReference>
<dbReference type="GO" id="GO:0003700">
    <property type="term" value="F:DNA-binding transcription factor activity"/>
    <property type="evidence" value="ECO:0007669"/>
    <property type="project" value="InterPro"/>
</dbReference>
<dbReference type="InterPro" id="IPR014036">
    <property type="entry name" value="DeoR-like_C"/>
</dbReference>
<evidence type="ECO:0000259" key="4">
    <source>
        <dbReference type="PROSITE" id="PS51000"/>
    </source>
</evidence>
<dbReference type="PROSITE" id="PS51000">
    <property type="entry name" value="HTH_DEOR_2"/>
    <property type="match status" value="1"/>
</dbReference>
<dbReference type="RefSeq" id="WP_036782362.1">
    <property type="nucleotide sequence ID" value="NZ_AVBG01000005.1"/>
</dbReference>
<proteinExistence type="predicted"/>
<dbReference type="InterPro" id="IPR037171">
    <property type="entry name" value="NagB/RpiA_transferase-like"/>
</dbReference>
<name>A0A0A2UTF1_9BACI</name>
<dbReference type="Pfam" id="PF00455">
    <property type="entry name" value="DeoRC"/>
    <property type="match status" value="1"/>
</dbReference>
<dbReference type="InterPro" id="IPR018356">
    <property type="entry name" value="Tscrpt_reg_HTH_DeoR_CS"/>
</dbReference>
<sequence length="250" mass="27655">MLTPTRHEIILEQLERYQTVKIQDLVNETGASESTIRRDLSQLENANKLKRVHGGASCLHQTSEELSIREKAAQNLNEKVAIAKEAASLIRDGDCIFLDAGTTTYQMIPYLKGRNLTVVTNGVTLLEELTENQVPTYLTGGFVKHKTRALIGRGATHSLQQYRFDKCFLGVNGVHPSHGYTTPDPEEALVKQTVLTLSQEAFVLGDASKLNELSFSSIASLQNATLITNENDPERLSPYQEKTNVKVVSS</sequence>
<comment type="caution">
    <text evidence="5">The sequence shown here is derived from an EMBL/GenBank/DDBJ whole genome shotgun (WGS) entry which is preliminary data.</text>
</comment>
<dbReference type="InterPro" id="IPR036390">
    <property type="entry name" value="WH_DNA-bd_sf"/>
</dbReference>
<dbReference type="InterPro" id="IPR036388">
    <property type="entry name" value="WH-like_DNA-bd_sf"/>
</dbReference>
<organism evidence="5 6">
    <name type="scientific">Pontibacillus chungwhensis BH030062</name>
    <dbReference type="NCBI Taxonomy" id="1385513"/>
    <lineage>
        <taxon>Bacteria</taxon>
        <taxon>Bacillati</taxon>
        <taxon>Bacillota</taxon>
        <taxon>Bacilli</taxon>
        <taxon>Bacillales</taxon>
        <taxon>Bacillaceae</taxon>
        <taxon>Pontibacillus</taxon>
    </lineage>
</organism>
<evidence type="ECO:0000256" key="1">
    <source>
        <dbReference type="ARBA" id="ARBA00023015"/>
    </source>
</evidence>
<dbReference type="EMBL" id="AVBG01000005">
    <property type="protein sequence ID" value="KGP91587.1"/>
    <property type="molecule type" value="Genomic_DNA"/>
</dbReference>
<evidence type="ECO:0000256" key="3">
    <source>
        <dbReference type="ARBA" id="ARBA00023163"/>
    </source>
</evidence>
<keyword evidence="6" id="KW-1185">Reference proteome</keyword>
<dbReference type="Pfam" id="PF08220">
    <property type="entry name" value="HTH_DeoR"/>
    <property type="match status" value="1"/>
</dbReference>
<keyword evidence="2" id="KW-0238">DNA-binding</keyword>
<dbReference type="PRINTS" id="PR00037">
    <property type="entry name" value="HTHLACR"/>
</dbReference>
<keyword evidence="3" id="KW-0804">Transcription</keyword>
<gene>
    <name evidence="5" type="ORF">N780_18275</name>
</gene>
<evidence type="ECO:0000313" key="6">
    <source>
        <dbReference type="Proteomes" id="UP000030153"/>
    </source>
</evidence>
<dbReference type="AlphaFoldDB" id="A0A0A2UTF1"/>
<dbReference type="eggNOG" id="COG1349">
    <property type="taxonomic scope" value="Bacteria"/>
</dbReference>
<dbReference type="PROSITE" id="PS00894">
    <property type="entry name" value="HTH_DEOR_1"/>
    <property type="match status" value="1"/>
</dbReference>
<dbReference type="STRING" id="1385513.N780_18275"/>
<dbReference type="Proteomes" id="UP000030153">
    <property type="component" value="Unassembled WGS sequence"/>
</dbReference>
<evidence type="ECO:0000256" key="2">
    <source>
        <dbReference type="ARBA" id="ARBA00023125"/>
    </source>
</evidence>
<feature type="domain" description="HTH deoR-type" evidence="4">
    <location>
        <begin position="3"/>
        <end position="58"/>
    </location>
</feature>
<evidence type="ECO:0000313" key="5">
    <source>
        <dbReference type="EMBL" id="KGP91587.1"/>
    </source>
</evidence>
<dbReference type="SUPFAM" id="SSF100950">
    <property type="entry name" value="NagB/RpiA/CoA transferase-like"/>
    <property type="match status" value="1"/>
</dbReference>
<reference evidence="5 6" key="1">
    <citation type="submission" date="2013-08" db="EMBL/GenBank/DDBJ databases">
        <title>Genome of Pontibacillus chungwhensis.</title>
        <authorList>
            <person name="Wang Q."/>
            <person name="Wang G."/>
        </authorList>
    </citation>
    <scope>NUCLEOTIDE SEQUENCE [LARGE SCALE GENOMIC DNA]</scope>
    <source>
        <strain evidence="5 6">BH030062</strain>
    </source>
</reference>
<dbReference type="PANTHER" id="PTHR30363">
    <property type="entry name" value="HTH-TYPE TRANSCRIPTIONAL REGULATOR SRLR-RELATED"/>
    <property type="match status" value="1"/>
</dbReference>
<dbReference type="SMART" id="SM00420">
    <property type="entry name" value="HTH_DEOR"/>
    <property type="match status" value="1"/>
</dbReference>
<dbReference type="PANTHER" id="PTHR30363:SF56">
    <property type="entry name" value="TRANSCRIPTIONAL REGULATOR, DEOR FAMILY"/>
    <property type="match status" value="1"/>
</dbReference>
<dbReference type="Gene3D" id="1.10.10.10">
    <property type="entry name" value="Winged helix-like DNA-binding domain superfamily/Winged helix DNA-binding domain"/>
    <property type="match status" value="1"/>
</dbReference>
<dbReference type="GO" id="GO:0003677">
    <property type="term" value="F:DNA binding"/>
    <property type="evidence" value="ECO:0007669"/>
    <property type="project" value="UniProtKB-KW"/>
</dbReference>
<protein>
    <submittedName>
        <fullName evidence="5">DeoR faimly transcriptional regulator</fullName>
    </submittedName>
</protein>
<keyword evidence="1" id="KW-0805">Transcription regulation</keyword>
<dbReference type="InterPro" id="IPR001034">
    <property type="entry name" value="DeoR_HTH"/>
</dbReference>
<dbReference type="OrthoDB" id="9797223at2"/>
<dbReference type="InterPro" id="IPR050313">
    <property type="entry name" value="Carb_Metab_HTH_regulators"/>
</dbReference>
<accession>A0A0A2UTF1</accession>